<evidence type="ECO:0000256" key="6">
    <source>
        <dbReference type="ARBA" id="ARBA00023136"/>
    </source>
</evidence>
<organism evidence="9 10">
    <name type="scientific">Ruminiclostridium hungatei</name>
    <name type="common">Clostridium hungatei</name>
    <dbReference type="NCBI Taxonomy" id="48256"/>
    <lineage>
        <taxon>Bacteria</taxon>
        <taxon>Bacillati</taxon>
        <taxon>Bacillota</taxon>
        <taxon>Clostridia</taxon>
        <taxon>Eubacteriales</taxon>
        <taxon>Oscillospiraceae</taxon>
        <taxon>Ruminiclostridium</taxon>
    </lineage>
</organism>
<dbReference type="OrthoDB" id="9775950at2"/>
<dbReference type="GO" id="GO:0005886">
    <property type="term" value="C:plasma membrane"/>
    <property type="evidence" value="ECO:0007669"/>
    <property type="project" value="TreeGrafter"/>
</dbReference>
<protein>
    <recommendedName>
        <fullName evidence="7">Multidrug-efflux transporter</fullName>
    </recommendedName>
</protein>
<dbReference type="InterPro" id="IPR050222">
    <property type="entry name" value="MATE_MdtK"/>
</dbReference>
<name>A0A1V4SKK6_RUMHU</name>
<evidence type="ECO:0000256" key="1">
    <source>
        <dbReference type="ARBA" id="ARBA00004141"/>
    </source>
</evidence>
<keyword evidence="4 8" id="KW-0812">Transmembrane</keyword>
<evidence type="ECO:0000313" key="10">
    <source>
        <dbReference type="Proteomes" id="UP000191554"/>
    </source>
</evidence>
<dbReference type="Pfam" id="PF01943">
    <property type="entry name" value="Polysacc_synt"/>
    <property type="match status" value="1"/>
</dbReference>
<gene>
    <name evidence="9" type="primary">spoVB_2</name>
    <name evidence="9" type="ORF">CLHUN_20400</name>
</gene>
<comment type="subcellular location">
    <subcellularLocation>
        <location evidence="1">Membrane</location>
        <topology evidence="1">Multi-pass membrane protein</topology>
    </subcellularLocation>
</comment>
<accession>A0A1V4SKK6</accession>
<evidence type="ECO:0000256" key="2">
    <source>
        <dbReference type="ARBA" id="ARBA00010199"/>
    </source>
</evidence>
<feature type="transmembrane region" description="Helical" evidence="8">
    <location>
        <begin position="43"/>
        <end position="66"/>
    </location>
</feature>
<feature type="transmembrane region" description="Helical" evidence="8">
    <location>
        <begin position="87"/>
        <end position="111"/>
    </location>
</feature>
<keyword evidence="3" id="KW-0813">Transport</keyword>
<evidence type="ECO:0000256" key="5">
    <source>
        <dbReference type="ARBA" id="ARBA00022989"/>
    </source>
</evidence>
<dbReference type="AlphaFoldDB" id="A0A1V4SKK6"/>
<evidence type="ECO:0000256" key="4">
    <source>
        <dbReference type="ARBA" id="ARBA00022692"/>
    </source>
</evidence>
<keyword evidence="6 8" id="KW-0472">Membrane</keyword>
<feature type="transmembrane region" description="Helical" evidence="8">
    <location>
        <begin position="473"/>
        <end position="492"/>
    </location>
</feature>
<dbReference type="PIRSF" id="PIRSF038958">
    <property type="entry name" value="PG_synth_SpoVB"/>
    <property type="match status" value="1"/>
</dbReference>
<feature type="transmembrane region" description="Helical" evidence="8">
    <location>
        <begin position="389"/>
        <end position="407"/>
    </location>
</feature>
<keyword evidence="5 8" id="KW-1133">Transmembrane helix</keyword>
<dbReference type="EMBL" id="MZGX01000012">
    <property type="protein sequence ID" value="OPX44015.1"/>
    <property type="molecule type" value="Genomic_DNA"/>
</dbReference>
<feature type="transmembrane region" description="Helical" evidence="8">
    <location>
        <begin position="355"/>
        <end position="377"/>
    </location>
</feature>
<dbReference type="PANTHER" id="PTHR43298:SF2">
    <property type="entry name" value="FMN_FAD EXPORTER YEEO-RELATED"/>
    <property type="match status" value="1"/>
</dbReference>
<feature type="transmembrane region" description="Helical" evidence="8">
    <location>
        <begin position="187"/>
        <end position="209"/>
    </location>
</feature>
<reference evidence="9 10" key="1">
    <citation type="submission" date="2017-03" db="EMBL/GenBank/DDBJ databases">
        <title>Genome sequence of Clostridium hungatei DSM 14427.</title>
        <authorList>
            <person name="Poehlein A."/>
            <person name="Daniel R."/>
        </authorList>
    </citation>
    <scope>NUCLEOTIDE SEQUENCE [LARGE SCALE GENOMIC DNA]</scope>
    <source>
        <strain evidence="9 10">DSM 14427</strain>
    </source>
</reference>
<dbReference type="RefSeq" id="WP_080064480.1">
    <property type="nucleotide sequence ID" value="NZ_MZGX01000012.1"/>
</dbReference>
<evidence type="ECO:0000313" key="9">
    <source>
        <dbReference type="EMBL" id="OPX44015.1"/>
    </source>
</evidence>
<dbReference type="NCBIfam" id="TIGR02900">
    <property type="entry name" value="spore_V_B"/>
    <property type="match status" value="1"/>
</dbReference>
<feature type="transmembrane region" description="Helical" evidence="8">
    <location>
        <begin position="444"/>
        <end position="467"/>
    </location>
</feature>
<feature type="transmembrane region" description="Helical" evidence="8">
    <location>
        <begin position="158"/>
        <end position="175"/>
    </location>
</feature>
<feature type="transmembrane region" description="Helical" evidence="8">
    <location>
        <begin position="321"/>
        <end position="343"/>
    </location>
</feature>
<proteinExistence type="inferred from homology"/>
<feature type="transmembrane region" description="Helical" evidence="8">
    <location>
        <begin position="276"/>
        <end position="300"/>
    </location>
</feature>
<dbReference type="PANTHER" id="PTHR43298">
    <property type="entry name" value="MULTIDRUG RESISTANCE PROTEIN NORM-RELATED"/>
    <property type="match status" value="1"/>
</dbReference>
<feature type="transmembrane region" description="Helical" evidence="8">
    <location>
        <begin position="230"/>
        <end position="256"/>
    </location>
</feature>
<dbReference type="STRING" id="48256.CLHUN_20400"/>
<feature type="transmembrane region" description="Helical" evidence="8">
    <location>
        <begin position="413"/>
        <end position="432"/>
    </location>
</feature>
<dbReference type="InterPro" id="IPR024923">
    <property type="entry name" value="PG_synth_SpoVB"/>
</dbReference>
<dbReference type="InterPro" id="IPR014249">
    <property type="entry name" value="Spore_V_B"/>
</dbReference>
<sequence>MGLDKFYKNSAILTISNLITGFIGFAFSIILSKKLGAGGLGLYGLVMPVYSLLLCLTADGLVTAVSKTCAVYNSKKDYRNLHRTVKVAICFLGLWSIAVAVLVFINASNISSFFIKDSRAADAIRVICPALVFIPMSAIFKGFFYGFEKFTIPAGIDILEKCIRVTILLAVMAILSVKNIKGAVTTAYFALAVGESISMLMLFTAFKLFSRKLVSVKAKVKNPLQLLTDILIISCPLSLNGFLSSILNTASTLILPRRLISSGMSYDTALELIGKFLGMAMTTVNLPFIIIGSMMTVMIPDMSLSLSKKDSWSTENRISQVLRASFLVGLGTLIVSVCIPKKLGLLFYSRDDLGQMIMAAGICNFISYVAAASFGILNALGKQNVNLKNSIIVSVESLLLVIVLTGIPGLNIFGYGIAMVIASITGLVLNMHEIRKVCEIRLSFLKGLVFTLFGVTGYFCVKLISNIIPDKLIVFDVLFSTGVCFLVIFYLTRMYNYRHDPL</sequence>
<evidence type="ECO:0000256" key="7">
    <source>
        <dbReference type="ARBA" id="ARBA00031636"/>
    </source>
</evidence>
<evidence type="ECO:0000256" key="8">
    <source>
        <dbReference type="SAM" id="Phobius"/>
    </source>
</evidence>
<keyword evidence="10" id="KW-1185">Reference proteome</keyword>
<comment type="similarity">
    <text evidence="2">Belongs to the multi antimicrobial extrusion (MATE) (TC 2.A.66.1) family.</text>
</comment>
<dbReference type="InterPro" id="IPR002797">
    <property type="entry name" value="Polysacc_synth"/>
</dbReference>
<comment type="caution">
    <text evidence="9">The sequence shown here is derived from an EMBL/GenBank/DDBJ whole genome shotgun (WGS) entry which is preliminary data.</text>
</comment>
<dbReference type="Proteomes" id="UP000191554">
    <property type="component" value="Unassembled WGS sequence"/>
</dbReference>
<feature type="transmembrane region" description="Helical" evidence="8">
    <location>
        <begin position="123"/>
        <end position="146"/>
    </location>
</feature>
<evidence type="ECO:0000256" key="3">
    <source>
        <dbReference type="ARBA" id="ARBA00022448"/>
    </source>
</evidence>
<feature type="transmembrane region" description="Helical" evidence="8">
    <location>
        <begin position="12"/>
        <end position="31"/>
    </location>
</feature>